<dbReference type="Pfam" id="PF01904">
    <property type="entry name" value="DUF72"/>
    <property type="match status" value="1"/>
</dbReference>
<dbReference type="SUPFAM" id="SSF117396">
    <property type="entry name" value="TM1631-like"/>
    <property type="match status" value="1"/>
</dbReference>
<dbReference type="PANTHER" id="PTHR30348:SF13">
    <property type="entry name" value="UPF0759 PROTEIN YUNF"/>
    <property type="match status" value="1"/>
</dbReference>
<accession>A0A542UKG0</accession>
<dbReference type="PANTHER" id="PTHR30348">
    <property type="entry name" value="UNCHARACTERIZED PROTEIN YECE"/>
    <property type="match status" value="1"/>
</dbReference>
<sequence length="311" mass="34755">MNAGYPRPMTAKIRVGTCGWTDRALLASGWYPPGNRDPESRLRHYANRFPVVEADSPYYALPAPRTTRLWADRTPPGFRFDVKAFSLLTDHPTRPSALPEDLRGRPRDEGLLEEVWNRYAEAIAPLRAADRLGTLVFQYPPRLTPGPDAEAFVRAARERARDWPFAVEFRNPAWWRSDRTTAFLEDLNATAVAVDAPGLPPTAHVTTPRLSLIRFHGRSPHWGTGSKEDRFRHTYTPSELTEWLPRVRALAQATDEVHVLFNNCCGDAAPKAAQALHDLLDATVPQPRDMGREHGAWCPPAAAGANSSNPE</sequence>
<dbReference type="AlphaFoldDB" id="A0A542UKG0"/>
<dbReference type="InterPro" id="IPR036520">
    <property type="entry name" value="UPF0759_sf"/>
</dbReference>
<dbReference type="Proteomes" id="UP000318103">
    <property type="component" value="Unassembled WGS sequence"/>
</dbReference>
<organism evidence="2 3">
    <name type="scientific">Streptomyces puniciscabiei</name>
    <dbReference type="NCBI Taxonomy" id="164348"/>
    <lineage>
        <taxon>Bacteria</taxon>
        <taxon>Bacillati</taxon>
        <taxon>Actinomycetota</taxon>
        <taxon>Actinomycetes</taxon>
        <taxon>Kitasatosporales</taxon>
        <taxon>Streptomycetaceae</taxon>
        <taxon>Streptomyces</taxon>
    </lineage>
</organism>
<dbReference type="Gene3D" id="3.20.20.410">
    <property type="entry name" value="Protein of unknown function UPF0759"/>
    <property type="match status" value="1"/>
</dbReference>
<proteinExistence type="predicted"/>
<comment type="caution">
    <text evidence="2">The sequence shown here is derived from an EMBL/GenBank/DDBJ whole genome shotgun (WGS) entry which is preliminary data.</text>
</comment>
<name>A0A542UKG0_9ACTN</name>
<keyword evidence="3" id="KW-1185">Reference proteome</keyword>
<evidence type="ECO:0000313" key="2">
    <source>
        <dbReference type="EMBL" id="TQK99567.1"/>
    </source>
</evidence>
<reference evidence="2 3" key="1">
    <citation type="submission" date="2019-06" db="EMBL/GenBank/DDBJ databases">
        <title>Sequencing the genomes of 1000 actinobacteria strains.</title>
        <authorList>
            <person name="Klenk H.-P."/>
        </authorList>
    </citation>
    <scope>NUCLEOTIDE SEQUENCE [LARGE SCALE GENOMIC DNA]</scope>
    <source>
        <strain evidence="2 3">DSM 41929</strain>
    </source>
</reference>
<feature type="region of interest" description="Disordered" evidence="1">
    <location>
        <begin position="292"/>
        <end position="311"/>
    </location>
</feature>
<protein>
    <submittedName>
        <fullName evidence="2">Uncharacterized protein YecE (DUF72 family)</fullName>
    </submittedName>
</protein>
<gene>
    <name evidence="2" type="ORF">FB563_4645</name>
</gene>
<feature type="compositionally biased region" description="Low complexity" evidence="1">
    <location>
        <begin position="299"/>
        <end position="311"/>
    </location>
</feature>
<evidence type="ECO:0000256" key="1">
    <source>
        <dbReference type="SAM" id="MobiDB-lite"/>
    </source>
</evidence>
<dbReference type="EMBL" id="VFNX01000001">
    <property type="protein sequence ID" value="TQK99567.1"/>
    <property type="molecule type" value="Genomic_DNA"/>
</dbReference>
<evidence type="ECO:0000313" key="3">
    <source>
        <dbReference type="Proteomes" id="UP000318103"/>
    </source>
</evidence>
<dbReference type="InterPro" id="IPR002763">
    <property type="entry name" value="DUF72"/>
</dbReference>